<reference evidence="2" key="1">
    <citation type="submission" date="2021-11" db="EMBL/GenBank/DDBJ databases">
        <title>The complete genome of Massilia sp sp. G4R7.</title>
        <authorList>
            <person name="Liu L."/>
            <person name="Yue J."/>
            <person name="Yuan J."/>
            <person name="Yang F."/>
            <person name="Li L."/>
        </authorList>
    </citation>
    <scope>NUCLEOTIDE SEQUENCE</scope>
    <source>
        <strain evidence="2">G4R7</strain>
    </source>
</reference>
<proteinExistence type="predicted"/>
<comment type="caution">
    <text evidence="2">The sequence shown here is derived from an EMBL/GenBank/DDBJ whole genome shotgun (WGS) entry which is preliminary data.</text>
</comment>
<dbReference type="RefSeq" id="WP_231058461.1">
    <property type="nucleotide sequence ID" value="NZ_JAJNOC010000003.1"/>
</dbReference>
<keyword evidence="3" id="KW-1185">Reference proteome</keyword>
<evidence type="ECO:0000313" key="2">
    <source>
        <dbReference type="EMBL" id="MCD2517170.1"/>
    </source>
</evidence>
<evidence type="ECO:0008006" key="4">
    <source>
        <dbReference type="Google" id="ProtNLM"/>
    </source>
</evidence>
<dbReference type="EMBL" id="JAJNOC010000003">
    <property type="protein sequence ID" value="MCD2517170.1"/>
    <property type="molecule type" value="Genomic_DNA"/>
</dbReference>
<gene>
    <name evidence="2" type="ORF">LQ564_12720</name>
</gene>
<protein>
    <recommendedName>
        <fullName evidence="4">Peptidase MA superfamily protein</fullName>
    </recommendedName>
</protein>
<evidence type="ECO:0000256" key="1">
    <source>
        <dbReference type="SAM" id="Phobius"/>
    </source>
</evidence>
<keyword evidence="1" id="KW-1133">Transmembrane helix</keyword>
<accession>A0ABS8Q5Z5</accession>
<keyword evidence="1" id="KW-0812">Transmembrane</keyword>
<keyword evidence="1" id="KW-0472">Membrane</keyword>
<organism evidence="2 3">
    <name type="scientific">Massilia phyllostachyos</name>
    <dbReference type="NCBI Taxonomy" id="2898585"/>
    <lineage>
        <taxon>Bacteria</taxon>
        <taxon>Pseudomonadati</taxon>
        <taxon>Pseudomonadota</taxon>
        <taxon>Betaproteobacteria</taxon>
        <taxon>Burkholderiales</taxon>
        <taxon>Oxalobacteraceae</taxon>
        <taxon>Telluria group</taxon>
        <taxon>Massilia</taxon>
    </lineage>
</organism>
<name>A0ABS8Q5Z5_9BURK</name>
<dbReference type="Proteomes" id="UP001179361">
    <property type="component" value="Unassembled WGS sequence"/>
</dbReference>
<sequence>MIRSIPTRRRRHYVLKTCLALGLLVLGYLLVFLFPKPMFGYHSSYQNYRVWSDRPIPGEIVQVLDDVTRRLGASALHERTTPVEIFFCNEPWRLWLYGGAFSTQLGGTADVWLTRRVHIRASSIAANRIHSPNGGPLADAAQRPLSYFIAHEITHNDVSRRFGRTVMLRYPRWLLEGYADYVGKGGDFDLDSNRAQFIAGARELDVGKSGLYRGFHLKVAYLLDKRGWTLEQLFAQPPEEGQLDVWLRSPTPP</sequence>
<feature type="transmembrane region" description="Helical" evidence="1">
    <location>
        <begin position="12"/>
        <end position="34"/>
    </location>
</feature>
<evidence type="ECO:0000313" key="3">
    <source>
        <dbReference type="Proteomes" id="UP001179361"/>
    </source>
</evidence>